<evidence type="ECO:0000256" key="6">
    <source>
        <dbReference type="ARBA" id="ARBA00035275"/>
    </source>
</evidence>
<dbReference type="Gene3D" id="2.20.28.120">
    <property type="entry name" value="Ribosomal protein L33"/>
    <property type="match status" value="1"/>
</dbReference>
<evidence type="ECO:0000313" key="8">
    <source>
        <dbReference type="EMBL" id="KAK0743334.1"/>
    </source>
</evidence>
<comment type="caution">
    <text evidence="8">The sequence shown here is derived from an EMBL/GenBank/DDBJ whole genome shotgun (WGS) entry which is preliminary data.</text>
</comment>
<comment type="similarity">
    <text evidence="2">Belongs to the bacterial ribosomal protein bL33 family.</text>
</comment>
<dbReference type="SUPFAM" id="SSF57829">
    <property type="entry name" value="Zn-binding ribosomal proteins"/>
    <property type="match status" value="1"/>
</dbReference>
<dbReference type="PANTHER" id="PTHR47037">
    <property type="entry name" value="39S RIBOSOMAL PROTEIN L33, MITOCHONDRIAL"/>
    <property type="match status" value="1"/>
</dbReference>
<dbReference type="InterPro" id="IPR011332">
    <property type="entry name" value="Ribosomal_zn-bd"/>
</dbReference>
<dbReference type="Pfam" id="PF00471">
    <property type="entry name" value="Ribosomal_L33"/>
    <property type="match status" value="1"/>
</dbReference>
<dbReference type="InterPro" id="IPR001705">
    <property type="entry name" value="Ribosomal_bL33"/>
</dbReference>
<evidence type="ECO:0000256" key="5">
    <source>
        <dbReference type="ARBA" id="ARBA00023274"/>
    </source>
</evidence>
<proteinExistence type="inferred from homology"/>
<dbReference type="EMBL" id="JAUKUD010000005">
    <property type="protein sequence ID" value="KAK0743334.1"/>
    <property type="molecule type" value="Genomic_DNA"/>
</dbReference>
<keyword evidence="3" id="KW-0689">Ribosomal protein</keyword>
<organism evidence="8 9">
    <name type="scientific">Schizothecium vesticola</name>
    <dbReference type="NCBI Taxonomy" id="314040"/>
    <lineage>
        <taxon>Eukaryota</taxon>
        <taxon>Fungi</taxon>
        <taxon>Dikarya</taxon>
        <taxon>Ascomycota</taxon>
        <taxon>Pezizomycotina</taxon>
        <taxon>Sordariomycetes</taxon>
        <taxon>Sordariomycetidae</taxon>
        <taxon>Sordariales</taxon>
        <taxon>Schizotheciaceae</taxon>
        <taxon>Schizothecium</taxon>
    </lineage>
</organism>
<protein>
    <recommendedName>
        <fullName evidence="6">Large ribosomal subunit protein bL33m</fullName>
    </recommendedName>
</protein>
<accession>A0AA40EPW6</accession>
<keyword evidence="4" id="KW-0496">Mitochondrion</keyword>
<comment type="subcellular location">
    <subcellularLocation>
        <location evidence="1">Mitochondrion</location>
    </subcellularLocation>
</comment>
<dbReference type="PANTHER" id="PTHR47037:SF1">
    <property type="entry name" value="LARGE RIBOSOMAL SUBUNIT PROTEIN BL33M"/>
    <property type="match status" value="1"/>
</dbReference>
<evidence type="ECO:0000256" key="1">
    <source>
        <dbReference type="ARBA" id="ARBA00004173"/>
    </source>
</evidence>
<dbReference type="GO" id="GO:0006412">
    <property type="term" value="P:translation"/>
    <property type="evidence" value="ECO:0007669"/>
    <property type="project" value="InterPro"/>
</dbReference>
<dbReference type="InterPro" id="IPR038584">
    <property type="entry name" value="Ribosomal_bL33_sf"/>
</dbReference>
<evidence type="ECO:0000313" key="9">
    <source>
        <dbReference type="Proteomes" id="UP001172155"/>
    </source>
</evidence>
<sequence>AKSRTIIVRLVSMAATGFFYTFTRPRQALPMSMLKYDPIVRRKVLFLEQRRK</sequence>
<dbReference type="AlphaFoldDB" id="A0AA40EPW6"/>
<keyword evidence="7" id="KW-1133">Transmembrane helix</keyword>
<keyword evidence="7" id="KW-0812">Transmembrane</keyword>
<dbReference type="GO" id="GO:0005739">
    <property type="term" value="C:mitochondrion"/>
    <property type="evidence" value="ECO:0007669"/>
    <property type="project" value="UniProtKB-SubCell"/>
</dbReference>
<feature type="non-terminal residue" evidence="8">
    <location>
        <position position="1"/>
    </location>
</feature>
<dbReference type="NCBIfam" id="TIGR01023">
    <property type="entry name" value="rpmG_bact"/>
    <property type="match status" value="1"/>
</dbReference>
<evidence type="ECO:0000256" key="3">
    <source>
        <dbReference type="ARBA" id="ARBA00022980"/>
    </source>
</evidence>
<evidence type="ECO:0000256" key="2">
    <source>
        <dbReference type="ARBA" id="ARBA00007596"/>
    </source>
</evidence>
<reference evidence="8" key="1">
    <citation type="submission" date="2023-06" db="EMBL/GenBank/DDBJ databases">
        <title>Genome-scale phylogeny and comparative genomics of the fungal order Sordariales.</title>
        <authorList>
            <consortium name="Lawrence Berkeley National Laboratory"/>
            <person name="Hensen N."/>
            <person name="Bonometti L."/>
            <person name="Westerberg I."/>
            <person name="Brannstrom I.O."/>
            <person name="Guillou S."/>
            <person name="Cros-Aarteil S."/>
            <person name="Calhoun S."/>
            <person name="Haridas S."/>
            <person name="Kuo A."/>
            <person name="Mondo S."/>
            <person name="Pangilinan J."/>
            <person name="Riley R."/>
            <person name="LaButti K."/>
            <person name="Andreopoulos B."/>
            <person name="Lipzen A."/>
            <person name="Chen C."/>
            <person name="Yanf M."/>
            <person name="Daum C."/>
            <person name="Ng V."/>
            <person name="Clum A."/>
            <person name="Steindorff A."/>
            <person name="Ohm R."/>
            <person name="Martin F."/>
            <person name="Silar P."/>
            <person name="Natvig D."/>
            <person name="Lalanne C."/>
            <person name="Gautier V."/>
            <person name="Ament-velasquez S.L."/>
            <person name="Kruys A."/>
            <person name="Hutchinson M.I."/>
            <person name="Powell A.J."/>
            <person name="Barry K."/>
            <person name="Miller A.N."/>
            <person name="Grigoriev I.V."/>
            <person name="Debuchy R."/>
            <person name="Gladieux P."/>
            <person name="Thoren M.H."/>
            <person name="Johannesson H."/>
        </authorList>
    </citation>
    <scope>NUCLEOTIDE SEQUENCE</scope>
    <source>
        <strain evidence="8">SMH3187-1</strain>
    </source>
</reference>
<keyword evidence="7" id="KW-0472">Membrane</keyword>
<keyword evidence="5" id="KW-0687">Ribonucleoprotein</keyword>
<dbReference type="GO" id="GO:1990904">
    <property type="term" value="C:ribonucleoprotein complex"/>
    <property type="evidence" value="ECO:0007669"/>
    <property type="project" value="UniProtKB-KW"/>
</dbReference>
<gene>
    <name evidence="8" type="ORF">B0T18DRAFT_329927</name>
</gene>
<name>A0AA40EPW6_9PEZI</name>
<dbReference type="InterPro" id="IPR052008">
    <property type="entry name" value="Mitoribosomal_protein_bL33"/>
</dbReference>
<dbReference type="Proteomes" id="UP001172155">
    <property type="component" value="Unassembled WGS sequence"/>
</dbReference>
<evidence type="ECO:0000256" key="4">
    <source>
        <dbReference type="ARBA" id="ARBA00023128"/>
    </source>
</evidence>
<feature type="transmembrane region" description="Helical" evidence="7">
    <location>
        <begin position="6"/>
        <end position="23"/>
    </location>
</feature>
<dbReference type="GO" id="GO:0003735">
    <property type="term" value="F:structural constituent of ribosome"/>
    <property type="evidence" value="ECO:0007669"/>
    <property type="project" value="InterPro"/>
</dbReference>
<keyword evidence="9" id="KW-1185">Reference proteome</keyword>
<dbReference type="GO" id="GO:0005840">
    <property type="term" value="C:ribosome"/>
    <property type="evidence" value="ECO:0007669"/>
    <property type="project" value="UniProtKB-KW"/>
</dbReference>
<evidence type="ECO:0000256" key="7">
    <source>
        <dbReference type="SAM" id="Phobius"/>
    </source>
</evidence>